<evidence type="ECO:0000259" key="1">
    <source>
        <dbReference type="Pfam" id="PF03417"/>
    </source>
</evidence>
<sequence>MIGSAFGSLIQDFLRDLSFYNKAALPFYQLPEGQKVYENVLNICNAQFPQYVKEIEGMAEGAGLPFYKLFILHVEDLMSAPELNPPPPTDHGCTDIMVNNVDGVVMGHTEDAYPECFGRTYIVHAEIVDEDGNLVEQFASVSYPGLLPGYTMGFNKFGMVHSVNTINPATRNPNGTPREFLARAVLGAKTLDEAVSVLKNPGYGIADGFCINIHFANQAGPKVVYSIEIGPSQNEKESVLDILEVPSDDSYYHCNRYVRLPIENKQFFVAVSSDFRHETLKGLPKAKNANDMRTLLSDKSNPEWPVFRVGGGEDKGRTVMTGIFEMSKKTWSIYTGPAATTHPVAVIHLNMDSC</sequence>
<dbReference type="Gene3D" id="3.60.60.10">
    <property type="entry name" value="Penicillin V Acylase, Chain A"/>
    <property type="match status" value="1"/>
</dbReference>
<name>A0ABP1QXT2_9HEXA</name>
<dbReference type="NCBIfam" id="NF040521">
    <property type="entry name" value="C45_proenzyme"/>
    <property type="match status" value="1"/>
</dbReference>
<dbReference type="InterPro" id="IPR005079">
    <property type="entry name" value="Peptidase_C45_hydrolase"/>
</dbReference>
<feature type="domain" description="Peptidase C45 hydrolase" evidence="1">
    <location>
        <begin position="99"/>
        <end position="336"/>
    </location>
</feature>
<dbReference type="InterPro" id="IPR047794">
    <property type="entry name" value="C45_proenzyme-like"/>
</dbReference>
<keyword evidence="3" id="KW-1185">Reference proteome</keyword>
<accession>A0ABP1QXT2</accession>
<evidence type="ECO:0000313" key="3">
    <source>
        <dbReference type="Proteomes" id="UP001642540"/>
    </source>
</evidence>
<dbReference type="Proteomes" id="UP001642540">
    <property type="component" value="Unassembled WGS sequence"/>
</dbReference>
<proteinExistence type="predicted"/>
<dbReference type="PANTHER" id="PTHR34180:SF1">
    <property type="entry name" value="BETA-ALANYL-DOPAMINE_CARCININE HYDROLASE"/>
    <property type="match status" value="1"/>
</dbReference>
<reference evidence="2 3" key="1">
    <citation type="submission" date="2024-08" db="EMBL/GenBank/DDBJ databases">
        <authorList>
            <person name="Cucini C."/>
            <person name="Frati F."/>
        </authorList>
    </citation>
    <scope>NUCLEOTIDE SEQUENCE [LARGE SCALE GENOMIC DNA]</scope>
</reference>
<organism evidence="2 3">
    <name type="scientific">Orchesella dallaii</name>
    <dbReference type="NCBI Taxonomy" id="48710"/>
    <lineage>
        <taxon>Eukaryota</taxon>
        <taxon>Metazoa</taxon>
        <taxon>Ecdysozoa</taxon>
        <taxon>Arthropoda</taxon>
        <taxon>Hexapoda</taxon>
        <taxon>Collembola</taxon>
        <taxon>Entomobryomorpha</taxon>
        <taxon>Entomobryoidea</taxon>
        <taxon>Orchesellidae</taxon>
        <taxon>Orchesellinae</taxon>
        <taxon>Orchesella</taxon>
    </lineage>
</organism>
<dbReference type="Pfam" id="PF03417">
    <property type="entry name" value="AAT"/>
    <property type="match status" value="1"/>
</dbReference>
<gene>
    <name evidence="2" type="ORF">ODALV1_LOCUS15155</name>
</gene>
<dbReference type="Gene3D" id="1.10.10.2120">
    <property type="match status" value="1"/>
</dbReference>
<dbReference type="InterPro" id="IPR047801">
    <property type="entry name" value="Peptidase_C45"/>
</dbReference>
<evidence type="ECO:0000313" key="2">
    <source>
        <dbReference type="EMBL" id="CAL8111565.1"/>
    </source>
</evidence>
<protein>
    <recommendedName>
        <fullName evidence="1">Peptidase C45 hydrolase domain-containing protein</fullName>
    </recommendedName>
</protein>
<dbReference type="PANTHER" id="PTHR34180">
    <property type="entry name" value="PEPTIDASE C45"/>
    <property type="match status" value="1"/>
</dbReference>
<comment type="caution">
    <text evidence="2">The sequence shown here is derived from an EMBL/GenBank/DDBJ whole genome shotgun (WGS) entry which is preliminary data.</text>
</comment>
<dbReference type="EMBL" id="CAXLJM020000046">
    <property type="protein sequence ID" value="CAL8111565.1"/>
    <property type="molecule type" value="Genomic_DNA"/>
</dbReference>